<name>U7VDJ2_9FUSO</name>
<dbReference type="AlphaFoldDB" id="U7VDJ2"/>
<evidence type="ECO:0000256" key="3">
    <source>
        <dbReference type="ARBA" id="ARBA00022989"/>
    </source>
</evidence>
<protein>
    <recommendedName>
        <fullName evidence="6">ABC transmembrane type-1 domain-containing protein</fullName>
    </recommendedName>
</protein>
<sequence>MERIKKFIYIMPFLLYMTFFFLYGLYYVFMTSLGYNRILTKSYFTLDYYRDVLSSKEFYESLIYTIKINSIAALLAFILTVIVIFLVFLSRRKGYFYTKFFQKVIEAPVFVPYLVSAYGILLLLMRRGVISNFLLKIGIISSMDEFPILTNDQYGIGIILTYVWKALPFMTMMSLPVVFRIDKKWDSLGKIYNLSNVAFFKKIVFPLVFPTLSISFFIVLTYLFAAFETPYILGVTHPRVLSVLVFDTYTKGNLDLRGKIMVMNILISSISLLFGGIMCLALKFFTKFQEREW</sequence>
<feature type="transmembrane region" description="Helical" evidence="5">
    <location>
        <begin position="261"/>
        <end position="285"/>
    </location>
</feature>
<proteinExistence type="predicted"/>
<dbReference type="RefSeq" id="WP_023050774.1">
    <property type="nucleotide sequence ID" value="NZ_CP173060.2"/>
</dbReference>
<keyword evidence="2 5" id="KW-0812">Transmembrane</keyword>
<dbReference type="Gene3D" id="1.10.3720.10">
    <property type="entry name" value="MetI-like"/>
    <property type="match status" value="1"/>
</dbReference>
<organism evidence="7 8">
    <name type="scientific">Cetobacterium somerae ATCC BAA-474</name>
    <dbReference type="NCBI Taxonomy" id="1319815"/>
    <lineage>
        <taxon>Bacteria</taxon>
        <taxon>Fusobacteriati</taxon>
        <taxon>Fusobacteriota</taxon>
        <taxon>Fusobacteriia</taxon>
        <taxon>Fusobacteriales</taxon>
        <taxon>Fusobacteriaceae</taxon>
        <taxon>Cetobacterium</taxon>
    </lineage>
</organism>
<feature type="domain" description="ABC transmembrane type-1" evidence="6">
    <location>
        <begin position="62"/>
        <end position="278"/>
    </location>
</feature>
<feature type="transmembrane region" description="Helical" evidence="5">
    <location>
        <begin position="203"/>
        <end position="225"/>
    </location>
</feature>
<dbReference type="STRING" id="1319815.HMPREF0202_01235"/>
<keyword evidence="3 5" id="KW-1133">Transmembrane helix</keyword>
<dbReference type="InterPro" id="IPR052730">
    <property type="entry name" value="Sugar_ABC_transporter"/>
</dbReference>
<dbReference type="InterPro" id="IPR035906">
    <property type="entry name" value="MetI-like_sf"/>
</dbReference>
<feature type="transmembrane region" description="Helical" evidence="5">
    <location>
        <begin position="68"/>
        <end position="89"/>
    </location>
</feature>
<dbReference type="PANTHER" id="PTHR43759:SF1">
    <property type="entry name" value="GLUCOSE IMPORT SYSTEM PERMEASE PROTEIN GLCT"/>
    <property type="match status" value="1"/>
</dbReference>
<keyword evidence="8" id="KW-1185">Reference proteome</keyword>
<feature type="transmembrane region" description="Helical" evidence="5">
    <location>
        <begin position="7"/>
        <end position="29"/>
    </location>
</feature>
<keyword evidence="4 5" id="KW-0472">Membrane</keyword>
<dbReference type="SUPFAM" id="SSF161098">
    <property type="entry name" value="MetI-like"/>
    <property type="match status" value="1"/>
</dbReference>
<dbReference type="GO" id="GO:0016020">
    <property type="term" value="C:membrane"/>
    <property type="evidence" value="ECO:0007669"/>
    <property type="project" value="UniProtKB-SubCell"/>
</dbReference>
<comment type="caution">
    <text evidence="7">The sequence shown here is derived from an EMBL/GenBank/DDBJ whole genome shotgun (WGS) entry which is preliminary data.</text>
</comment>
<evidence type="ECO:0000313" key="7">
    <source>
        <dbReference type="EMBL" id="ERT68868.1"/>
    </source>
</evidence>
<evidence type="ECO:0000259" key="6">
    <source>
        <dbReference type="PROSITE" id="PS50928"/>
    </source>
</evidence>
<reference evidence="7 8" key="1">
    <citation type="submission" date="2013-08" db="EMBL/GenBank/DDBJ databases">
        <authorList>
            <person name="Weinstock G."/>
            <person name="Sodergren E."/>
            <person name="Wylie T."/>
            <person name="Fulton L."/>
            <person name="Fulton R."/>
            <person name="Fronick C."/>
            <person name="O'Laughlin M."/>
            <person name="Godfrey J."/>
            <person name="Miner T."/>
            <person name="Herter B."/>
            <person name="Appelbaum E."/>
            <person name="Cordes M."/>
            <person name="Lek S."/>
            <person name="Wollam A."/>
            <person name="Pepin K.H."/>
            <person name="Palsikar V.B."/>
            <person name="Mitreva M."/>
            <person name="Wilson R.K."/>
        </authorList>
    </citation>
    <scope>NUCLEOTIDE SEQUENCE [LARGE SCALE GENOMIC DNA]</scope>
    <source>
        <strain evidence="7 8">ATCC BAA-474</strain>
    </source>
</reference>
<dbReference type="Proteomes" id="UP000017081">
    <property type="component" value="Unassembled WGS sequence"/>
</dbReference>
<dbReference type="InterPro" id="IPR000515">
    <property type="entry name" value="MetI-like"/>
</dbReference>
<evidence type="ECO:0000313" key="8">
    <source>
        <dbReference type="Proteomes" id="UP000017081"/>
    </source>
</evidence>
<evidence type="ECO:0000256" key="5">
    <source>
        <dbReference type="SAM" id="Phobius"/>
    </source>
</evidence>
<dbReference type="GO" id="GO:0055085">
    <property type="term" value="P:transmembrane transport"/>
    <property type="evidence" value="ECO:0007669"/>
    <property type="project" value="InterPro"/>
</dbReference>
<feature type="transmembrane region" description="Helical" evidence="5">
    <location>
        <begin position="154"/>
        <end position="182"/>
    </location>
</feature>
<evidence type="ECO:0000256" key="4">
    <source>
        <dbReference type="ARBA" id="ARBA00023136"/>
    </source>
</evidence>
<evidence type="ECO:0000256" key="1">
    <source>
        <dbReference type="ARBA" id="ARBA00004141"/>
    </source>
</evidence>
<dbReference type="EMBL" id="AXZF01000043">
    <property type="protein sequence ID" value="ERT68868.1"/>
    <property type="molecule type" value="Genomic_DNA"/>
</dbReference>
<dbReference type="PANTHER" id="PTHR43759">
    <property type="entry name" value="TREHALOSE TRANSPORT SYSTEM PERMEASE PROTEIN SUGA"/>
    <property type="match status" value="1"/>
</dbReference>
<dbReference type="PROSITE" id="PS50928">
    <property type="entry name" value="ABC_TM1"/>
    <property type="match status" value="1"/>
</dbReference>
<feature type="transmembrane region" description="Helical" evidence="5">
    <location>
        <begin position="110"/>
        <end position="134"/>
    </location>
</feature>
<dbReference type="eggNOG" id="COG1176">
    <property type="taxonomic scope" value="Bacteria"/>
</dbReference>
<comment type="subcellular location">
    <subcellularLocation>
        <location evidence="1">Membrane</location>
        <topology evidence="1">Multi-pass membrane protein</topology>
    </subcellularLocation>
</comment>
<accession>U7VDJ2</accession>
<dbReference type="HOGENOM" id="CLU_016047_18_4_0"/>
<evidence type="ECO:0000256" key="2">
    <source>
        <dbReference type="ARBA" id="ARBA00022692"/>
    </source>
</evidence>
<gene>
    <name evidence="7" type="ORF">HMPREF0202_01235</name>
</gene>